<feature type="transmembrane region" description="Helical" evidence="7">
    <location>
        <begin position="112"/>
        <end position="134"/>
    </location>
</feature>
<dbReference type="EMBL" id="FNIE01000009">
    <property type="protein sequence ID" value="SDO42096.1"/>
    <property type="molecule type" value="Genomic_DNA"/>
</dbReference>
<protein>
    <submittedName>
        <fullName evidence="8">Simple sugar transport system permease protein</fullName>
    </submittedName>
</protein>
<keyword evidence="5 7" id="KW-0472">Membrane</keyword>
<reference evidence="8 9" key="1">
    <citation type="submission" date="2016-10" db="EMBL/GenBank/DDBJ databases">
        <authorList>
            <person name="de Groot N.N."/>
        </authorList>
    </citation>
    <scope>NUCLEOTIDE SEQUENCE [LARGE SCALE GENOMIC DNA]</scope>
    <source>
        <strain evidence="8 9">CGMCC 4.2022</strain>
    </source>
</reference>
<name>A0A1H0JEH5_9ACTN</name>
<feature type="transmembrane region" description="Helical" evidence="7">
    <location>
        <begin position="270"/>
        <end position="295"/>
    </location>
</feature>
<dbReference type="GO" id="GO:0022857">
    <property type="term" value="F:transmembrane transporter activity"/>
    <property type="evidence" value="ECO:0007669"/>
    <property type="project" value="InterPro"/>
</dbReference>
<evidence type="ECO:0000256" key="7">
    <source>
        <dbReference type="SAM" id="Phobius"/>
    </source>
</evidence>
<feature type="transmembrane region" description="Helical" evidence="7">
    <location>
        <begin position="27"/>
        <end position="49"/>
    </location>
</feature>
<keyword evidence="2" id="KW-1003">Cell membrane</keyword>
<dbReference type="GO" id="GO:0005886">
    <property type="term" value="C:plasma membrane"/>
    <property type="evidence" value="ECO:0007669"/>
    <property type="project" value="UniProtKB-SubCell"/>
</dbReference>
<feature type="transmembrane region" description="Helical" evidence="7">
    <location>
        <begin position="210"/>
        <end position="240"/>
    </location>
</feature>
<evidence type="ECO:0000256" key="6">
    <source>
        <dbReference type="SAM" id="MobiDB-lite"/>
    </source>
</evidence>
<organism evidence="8 9">
    <name type="scientific">Actinacidiphila guanduensis</name>
    <dbReference type="NCBI Taxonomy" id="310781"/>
    <lineage>
        <taxon>Bacteria</taxon>
        <taxon>Bacillati</taxon>
        <taxon>Actinomycetota</taxon>
        <taxon>Actinomycetes</taxon>
        <taxon>Kitasatosporales</taxon>
        <taxon>Streptomycetaceae</taxon>
        <taxon>Actinacidiphila</taxon>
    </lineage>
</organism>
<comment type="subcellular location">
    <subcellularLocation>
        <location evidence="1">Cell membrane</location>
        <topology evidence="1">Multi-pass membrane protein</topology>
    </subcellularLocation>
</comment>
<evidence type="ECO:0000256" key="2">
    <source>
        <dbReference type="ARBA" id="ARBA00022475"/>
    </source>
</evidence>
<dbReference type="Pfam" id="PF02653">
    <property type="entry name" value="BPD_transp_2"/>
    <property type="match status" value="1"/>
</dbReference>
<dbReference type="AlphaFoldDB" id="A0A1H0JEH5"/>
<gene>
    <name evidence="8" type="ORF">SAMN05216259_109352</name>
</gene>
<feature type="transmembrane region" description="Helical" evidence="7">
    <location>
        <begin position="307"/>
        <end position="330"/>
    </location>
</feature>
<dbReference type="RefSeq" id="WP_093786215.1">
    <property type="nucleotide sequence ID" value="NZ_FNIE01000009.1"/>
</dbReference>
<dbReference type="STRING" id="310781.SAMN05216259_109352"/>
<dbReference type="InterPro" id="IPR001851">
    <property type="entry name" value="ABC_transp_permease"/>
</dbReference>
<keyword evidence="4 7" id="KW-1133">Transmembrane helix</keyword>
<keyword evidence="8" id="KW-0762">Sugar transport</keyword>
<keyword evidence="3 7" id="KW-0812">Transmembrane</keyword>
<evidence type="ECO:0000313" key="8">
    <source>
        <dbReference type="EMBL" id="SDO42096.1"/>
    </source>
</evidence>
<dbReference type="CDD" id="cd06580">
    <property type="entry name" value="TM_PBP1_transp_TpRbsC_like"/>
    <property type="match status" value="1"/>
</dbReference>
<evidence type="ECO:0000256" key="1">
    <source>
        <dbReference type="ARBA" id="ARBA00004651"/>
    </source>
</evidence>
<feature type="region of interest" description="Disordered" evidence="6">
    <location>
        <begin position="1"/>
        <end position="21"/>
    </location>
</feature>
<sequence>MSTTAIQTPPPAAAPPAKEPGRGRVRLSWPVVLLIIAGALIVVSAVRAITGAEDVTSSGQMAGALSGAVPIGLAGLAGLWSERAGVVNIGLEGMMILGTFFGAWAGWQTNPWLAVLAGVLGGALGGLVHAIVTVTFGVDHIIAGVAMNILATGVTQYLAKRLFNVGEAAQKGGTPKQSPPMDDAKHFTVPGLSHWLHTVETHHWFLVSDLAGIIGGLVTNISSITLLAIVLFAATFFILWRTPFGLRLRSCGENPVAAESLGVNVYTYKYAAVVISGALAGLGGVFLAIGTHFYLEGQTGGRGYIGLAAMIFGNWRPGGLAMGAGLFGYADSLQLRNGGPSVHALLLLIAVLLVAMAAWKFYRGARIAPAVSLAFAVLLTVWYLTTDSVPDEVVQGTPYVVTLLVMGLSAQRLRMPRADGVPYRKGQGG</sequence>
<dbReference type="PANTHER" id="PTHR43370:SF1">
    <property type="entry name" value="GUANOSINE ABC TRANSPORTER PERMEASE PROTEIN NUPQ"/>
    <property type="match status" value="1"/>
</dbReference>
<dbReference type="PANTHER" id="PTHR43370">
    <property type="entry name" value="SUGAR ABC TRANSPORTER INTEGRAL MEMBRANE PROTEIN-RELATED"/>
    <property type="match status" value="1"/>
</dbReference>
<feature type="compositionally biased region" description="Pro residues" evidence="6">
    <location>
        <begin position="8"/>
        <end position="18"/>
    </location>
</feature>
<keyword evidence="9" id="KW-1185">Reference proteome</keyword>
<feature type="transmembrane region" description="Helical" evidence="7">
    <location>
        <begin position="61"/>
        <end position="80"/>
    </location>
</feature>
<feature type="transmembrane region" description="Helical" evidence="7">
    <location>
        <begin position="86"/>
        <end position="105"/>
    </location>
</feature>
<feature type="transmembrane region" description="Helical" evidence="7">
    <location>
        <begin position="342"/>
        <end position="362"/>
    </location>
</feature>
<accession>A0A1H0JEH5</accession>
<dbReference type="Proteomes" id="UP000199341">
    <property type="component" value="Unassembled WGS sequence"/>
</dbReference>
<feature type="transmembrane region" description="Helical" evidence="7">
    <location>
        <begin position="140"/>
        <end position="159"/>
    </location>
</feature>
<evidence type="ECO:0000256" key="3">
    <source>
        <dbReference type="ARBA" id="ARBA00022692"/>
    </source>
</evidence>
<evidence type="ECO:0000256" key="4">
    <source>
        <dbReference type="ARBA" id="ARBA00022989"/>
    </source>
</evidence>
<dbReference type="OrthoDB" id="9792579at2"/>
<feature type="transmembrane region" description="Helical" evidence="7">
    <location>
        <begin position="367"/>
        <end position="385"/>
    </location>
</feature>
<evidence type="ECO:0000256" key="5">
    <source>
        <dbReference type="ARBA" id="ARBA00023136"/>
    </source>
</evidence>
<evidence type="ECO:0000313" key="9">
    <source>
        <dbReference type="Proteomes" id="UP000199341"/>
    </source>
</evidence>
<proteinExistence type="predicted"/>
<keyword evidence="8" id="KW-0813">Transport</keyword>